<gene>
    <name evidence="2" type="ORF">NN4_12760</name>
</gene>
<evidence type="ECO:0000313" key="2">
    <source>
        <dbReference type="EMBL" id="GEM36757.1"/>
    </source>
</evidence>
<evidence type="ECO:0000313" key="3">
    <source>
        <dbReference type="Proteomes" id="UP000321424"/>
    </source>
</evidence>
<name>A0A511M963_9NOCA</name>
<organism evidence="2 3">
    <name type="scientific">Nocardia ninae NBRC 108245</name>
    <dbReference type="NCBI Taxonomy" id="1210091"/>
    <lineage>
        <taxon>Bacteria</taxon>
        <taxon>Bacillati</taxon>
        <taxon>Actinomycetota</taxon>
        <taxon>Actinomycetes</taxon>
        <taxon>Mycobacteriales</taxon>
        <taxon>Nocardiaceae</taxon>
        <taxon>Nocardia</taxon>
    </lineage>
</organism>
<comment type="caution">
    <text evidence="2">The sequence shown here is derived from an EMBL/GenBank/DDBJ whole genome shotgun (WGS) entry which is preliminary data.</text>
</comment>
<feature type="region of interest" description="Disordered" evidence="1">
    <location>
        <begin position="423"/>
        <end position="448"/>
    </location>
</feature>
<dbReference type="OrthoDB" id="4525998at2"/>
<dbReference type="AlphaFoldDB" id="A0A511M963"/>
<feature type="compositionally biased region" description="Low complexity" evidence="1">
    <location>
        <begin position="266"/>
        <end position="277"/>
    </location>
</feature>
<proteinExistence type="predicted"/>
<protein>
    <submittedName>
        <fullName evidence="2">Uncharacterized protein</fullName>
    </submittedName>
</protein>
<dbReference type="EMBL" id="BJXA01000005">
    <property type="protein sequence ID" value="GEM36757.1"/>
    <property type="molecule type" value="Genomic_DNA"/>
</dbReference>
<feature type="region of interest" description="Disordered" evidence="1">
    <location>
        <begin position="225"/>
        <end position="277"/>
    </location>
</feature>
<feature type="region of interest" description="Disordered" evidence="1">
    <location>
        <begin position="305"/>
        <end position="329"/>
    </location>
</feature>
<evidence type="ECO:0000256" key="1">
    <source>
        <dbReference type="SAM" id="MobiDB-lite"/>
    </source>
</evidence>
<feature type="compositionally biased region" description="Low complexity" evidence="1">
    <location>
        <begin position="237"/>
        <end position="251"/>
    </location>
</feature>
<dbReference type="Proteomes" id="UP000321424">
    <property type="component" value="Unassembled WGS sequence"/>
</dbReference>
<reference evidence="2 3" key="1">
    <citation type="submission" date="2019-07" db="EMBL/GenBank/DDBJ databases">
        <title>Whole genome shotgun sequence of Nocardia ninae NBRC 108245.</title>
        <authorList>
            <person name="Hosoyama A."/>
            <person name="Uohara A."/>
            <person name="Ohji S."/>
            <person name="Ichikawa N."/>
        </authorList>
    </citation>
    <scope>NUCLEOTIDE SEQUENCE [LARGE SCALE GENOMIC DNA]</scope>
    <source>
        <strain evidence="2 3">NBRC 108245</strain>
    </source>
</reference>
<keyword evidence="3" id="KW-1185">Reference proteome</keyword>
<accession>A0A511M963</accession>
<sequence>MTAAHLAAPLSPTVLDALRNTPVAPFLDRPTEQVLAHIGLPSLPQLPALPPLPGLPPLPTIDPLNLIKPVTDLFSGFGDGNLGANGPLDPKTVLQQITQSISTATQLATTGIQLLQQMQSAGSRAATSAAVQTVATSTEIAGQATHMKGITAGAAGTVAIGYLQMAAVAARFAATTAALSLTLATPAGQTALLASAIEAGLEAIAITAHTKGQLAGQSAQMAQAGKPVAVRKPTTPKLGSLGKSSQSLMKGVNLGKATPAPGSVQTSGGMSAKSTAASSTTSGDQVVQQLVQLVQPLISAARQAGQQVTAQLPPKPATETTAPVPNRPPTGAALSAPIGPLMSTPSVTSAAAPLGGWQAETVVATSSGPAPGATTSTVRFAGEVLPPLVPGMGGLASVGDRSRPVDGDADALVDARYVDELVGGAPPETAAPVIGAAPPSKTDNPYSL</sequence>
<dbReference type="RefSeq" id="WP_147128989.1">
    <property type="nucleotide sequence ID" value="NZ_BJXA01000005.1"/>
</dbReference>